<dbReference type="HOGENOM" id="CLU_1127917_0_0_0"/>
<name>Q1INI9_KORVE</name>
<evidence type="ECO:0000313" key="2">
    <source>
        <dbReference type="Proteomes" id="UP000002432"/>
    </source>
</evidence>
<reference evidence="1 2" key="1">
    <citation type="journal article" date="2009" name="Appl. Environ. Microbiol.">
        <title>Three genomes from the phylum Acidobacteria provide insight into the lifestyles of these microorganisms in soils.</title>
        <authorList>
            <person name="Ward N.L."/>
            <person name="Challacombe J.F."/>
            <person name="Janssen P.H."/>
            <person name="Henrissat B."/>
            <person name="Coutinho P.M."/>
            <person name="Wu M."/>
            <person name="Xie G."/>
            <person name="Haft D.H."/>
            <person name="Sait M."/>
            <person name="Badger J."/>
            <person name="Barabote R.D."/>
            <person name="Bradley B."/>
            <person name="Brettin T.S."/>
            <person name="Brinkac L.M."/>
            <person name="Bruce D."/>
            <person name="Creasy T."/>
            <person name="Daugherty S.C."/>
            <person name="Davidsen T.M."/>
            <person name="DeBoy R.T."/>
            <person name="Detter J.C."/>
            <person name="Dodson R.J."/>
            <person name="Durkin A.S."/>
            <person name="Ganapathy A."/>
            <person name="Gwinn-Giglio M."/>
            <person name="Han C.S."/>
            <person name="Khouri H."/>
            <person name="Kiss H."/>
            <person name="Kothari S.P."/>
            <person name="Madupu R."/>
            <person name="Nelson K.E."/>
            <person name="Nelson W.C."/>
            <person name="Paulsen I."/>
            <person name="Penn K."/>
            <person name="Ren Q."/>
            <person name="Rosovitz M.J."/>
            <person name="Selengut J.D."/>
            <person name="Shrivastava S."/>
            <person name="Sullivan S.A."/>
            <person name="Tapia R."/>
            <person name="Thompson L.S."/>
            <person name="Watkins K.L."/>
            <person name="Yang Q."/>
            <person name="Yu C."/>
            <person name="Zafar N."/>
            <person name="Zhou L."/>
            <person name="Kuske C.R."/>
        </authorList>
    </citation>
    <scope>NUCLEOTIDE SEQUENCE [LARGE SCALE GENOMIC DNA]</scope>
    <source>
        <strain evidence="1 2">Ellin345</strain>
    </source>
</reference>
<dbReference type="KEGG" id="aba:Acid345_2560"/>
<keyword evidence="2" id="KW-1185">Reference proteome</keyword>
<accession>Q1INI9</accession>
<dbReference type="EnsemblBacteria" id="ABF41561">
    <property type="protein sequence ID" value="ABF41561"/>
    <property type="gene ID" value="Acid345_2560"/>
</dbReference>
<gene>
    <name evidence="1" type="ordered locus">Acid345_2560</name>
</gene>
<dbReference type="EMBL" id="CP000360">
    <property type="protein sequence ID" value="ABF41561.1"/>
    <property type="molecule type" value="Genomic_DNA"/>
</dbReference>
<dbReference type="STRING" id="204669.Acid345_2560"/>
<proteinExistence type="predicted"/>
<dbReference type="InterPro" id="IPR025737">
    <property type="entry name" value="FApF"/>
</dbReference>
<protein>
    <recommendedName>
        <fullName evidence="3">MetA-pathway of phenol degradation</fullName>
    </recommendedName>
</protein>
<evidence type="ECO:0000313" key="1">
    <source>
        <dbReference type="EMBL" id="ABF41561.1"/>
    </source>
</evidence>
<evidence type="ECO:0008006" key="3">
    <source>
        <dbReference type="Google" id="ProtNLM"/>
    </source>
</evidence>
<organism evidence="1 2">
    <name type="scientific">Koribacter versatilis (strain Ellin345)</name>
    <dbReference type="NCBI Taxonomy" id="204669"/>
    <lineage>
        <taxon>Bacteria</taxon>
        <taxon>Pseudomonadati</taxon>
        <taxon>Acidobacteriota</taxon>
        <taxon>Terriglobia</taxon>
        <taxon>Terriglobales</taxon>
        <taxon>Candidatus Korobacteraceae</taxon>
        <taxon>Candidatus Korobacter</taxon>
    </lineage>
</organism>
<dbReference type="Pfam" id="PF13557">
    <property type="entry name" value="Phenol_MetA_deg"/>
    <property type="match status" value="1"/>
</dbReference>
<dbReference type="AlphaFoldDB" id="Q1INI9"/>
<dbReference type="Proteomes" id="UP000002432">
    <property type="component" value="Chromosome"/>
</dbReference>
<sequence>MHAQAPFVTDDTAVANYRQFHFEFTNEFDFLKESDYPSLHQNTANFKFSYGIWKNVEIGGDNQLLSITSAPNDTYPEFALGYGDFDFSVKWHICDEKGKRPSFGASLNIEAPTGDESKQLGTGIADYYLNFIGQKSLPKKNTLRVNGGIYFAGNPATGAVGDRISSGFVMTGDVSLIHDYTDKFSLGVELAGAGTFNQLLGKGQLQTEIGGMYQVNKKSSIVFGFIAGFYRDSPKYAPVIGLEHDF</sequence>